<dbReference type="InterPro" id="IPR029063">
    <property type="entry name" value="SAM-dependent_MTases_sf"/>
</dbReference>
<organism evidence="9 10">
    <name type="scientific">Helicobacter fennelliae</name>
    <dbReference type="NCBI Taxonomy" id="215"/>
    <lineage>
        <taxon>Bacteria</taxon>
        <taxon>Pseudomonadati</taxon>
        <taxon>Campylobacterota</taxon>
        <taxon>Epsilonproteobacteria</taxon>
        <taxon>Campylobacterales</taxon>
        <taxon>Helicobacteraceae</taxon>
        <taxon>Helicobacter</taxon>
    </lineage>
</organism>
<dbReference type="PANTHER" id="PTHR30481">
    <property type="entry name" value="DNA ADENINE METHYLASE"/>
    <property type="match status" value="1"/>
</dbReference>
<dbReference type="EC" id="2.1.1.72" evidence="2 7"/>
<dbReference type="Gene3D" id="1.10.1020.10">
    <property type="entry name" value="Adenine-specific Methyltransferase, Domain 2"/>
    <property type="match status" value="1"/>
</dbReference>
<dbReference type="AlphaFoldDB" id="A0A2X3B911"/>
<keyword evidence="4 7" id="KW-0808">Transferase</keyword>
<feature type="region of interest" description="Disordered" evidence="8">
    <location>
        <begin position="1"/>
        <end position="27"/>
    </location>
</feature>
<dbReference type="GO" id="GO:0009307">
    <property type="term" value="P:DNA restriction-modification system"/>
    <property type="evidence" value="ECO:0007669"/>
    <property type="project" value="InterPro"/>
</dbReference>
<accession>A0A2X3B911</accession>
<evidence type="ECO:0000256" key="6">
    <source>
        <dbReference type="ARBA" id="ARBA00047942"/>
    </source>
</evidence>
<evidence type="ECO:0000256" key="1">
    <source>
        <dbReference type="ARBA" id="ARBA00006594"/>
    </source>
</evidence>
<dbReference type="InterPro" id="IPR012327">
    <property type="entry name" value="MeTrfase_D12"/>
</dbReference>
<dbReference type="REBASE" id="431982">
    <property type="entry name" value="M.Hfe13102ORF122P"/>
</dbReference>
<proteinExistence type="inferred from homology"/>
<evidence type="ECO:0000256" key="3">
    <source>
        <dbReference type="ARBA" id="ARBA00022603"/>
    </source>
</evidence>
<dbReference type="Gene3D" id="3.40.50.150">
    <property type="entry name" value="Vaccinia Virus protein VP39"/>
    <property type="match status" value="1"/>
</dbReference>
<evidence type="ECO:0000256" key="5">
    <source>
        <dbReference type="ARBA" id="ARBA00022691"/>
    </source>
</evidence>
<dbReference type="GO" id="GO:1904047">
    <property type="term" value="F:S-adenosyl-L-methionine binding"/>
    <property type="evidence" value="ECO:0007669"/>
    <property type="project" value="TreeGrafter"/>
</dbReference>
<dbReference type="InterPro" id="IPR002052">
    <property type="entry name" value="DNA_methylase_N6_adenine_CS"/>
</dbReference>
<evidence type="ECO:0000256" key="2">
    <source>
        <dbReference type="ARBA" id="ARBA00011900"/>
    </source>
</evidence>
<evidence type="ECO:0000256" key="8">
    <source>
        <dbReference type="SAM" id="MobiDB-lite"/>
    </source>
</evidence>
<dbReference type="GO" id="GO:0006298">
    <property type="term" value="P:mismatch repair"/>
    <property type="evidence" value="ECO:0007669"/>
    <property type="project" value="TreeGrafter"/>
</dbReference>
<dbReference type="PRINTS" id="PR00505">
    <property type="entry name" value="D12N6MTFRASE"/>
</dbReference>
<dbReference type="EMBL" id="UAWL01000006">
    <property type="protein sequence ID" value="SQB97391.1"/>
    <property type="molecule type" value="Genomic_DNA"/>
</dbReference>
<evidence type="ECO:0000256" key="7">
    <source>
        <dbReference type="RuleBase" id="RU361257"/>
    </source>
</evidence>
<reference evidence="9 10" key="1">
    <citation type="submission" date="2018-06" db="EMBL/GenBank/DDBJ databases">
        <authorList>
            <consortium name="Pathogen Informatics"/>
            <person name="Doyle S."/>
        </authorList>
    </citation>
    <scope>NUCLEOTIDE SEQUENCE [LARGE SCALE GENOMIC DNA]</scope>
    <source>
        <strain evidence="9 10">NCTC13102</strain>
    </source>
</reference>
<dbReference type="NCBIfam" id="TIGR00571">
    <property type="entry name" value="dam"/>
    <property type="match status" value="1"/>
</dbReference>
<comment type="catalytic activity">
    <reaction evidence="6 7">
        <text>a 2'-deoxyadenosine in DNA + S-adenosyl-L-methionine = an N(6)-methyl-2'-deoxyadenosine in DNA + S-adenosyl-L-homocysteine + H(+)</text>
        <dbReference type="Rhea" id="RHEA:15197"/>
        <dbReference type="Rhea" id="RHEA-COMP:12418"/>
        <dbReference type="Rhea" id="RHEA-COMP:12419"/>
        <dbReference type="ChEBI" id="CHEBI:15378"/>
        <dbReference type="ChEBI" id="CHEBI:57856"/>
        <dbReference type="ChEBI" id="CHEBI:59789"/>
        <dbReference type="ChEBI" id="CHEBI:90615"/>
        <dbReference type="ChEBI" id="CHEBI:90616"/>
        <dbReference type="EC" id="2.1.1.72"/>
    </reaction>
</comment>
<keyword evidence="3 7" id="KW-0489">Methyltransferase</keyword>
<dbReference type="GO" id="GO:0009007">
    <property type="term" value="F:site-specific DNA-methyltransferase (adenine-specific) activity"/>
    <property type="evidence" value="ECO:0007669"/>
    <property type="project" value="UniProtKB-UniRule"/>
</dbReference>
<dbReference type="PANTHER" id="PTHR30481:SF3">
    <property type="entry name" value="DNA ADENINE METHYLASE"/>
    <property type="match status" value="1"/>
</dbReference>
<evidence type="ECO:0000256" key="4">
    <source>
        <dbReference type="ARBA" id="ARBA00022679"/>
    </source>
</evidence>
<comment type="similarity">
    <text evidence="1 7">Belongs to the N(4)/N(6)-methyltransferase family.</text>
</comment>
<dbReference type="GO" id="GO:0032259">
    <property type="term" value="P:methylation"/>
    <property type="evidence" value="ECO:0007669"/>
    <property type="project" value="UniProtKB-KW"/>
</dbReference>
<evidence type="ECO:0000313" key="10">
    <source>
        <dbReference type="Proteomes" id="UP000250166"/>
    </source>
</evidence>
<name>A0A2X3B911_9HELI</name>
<dbReference type="Proteomes" id="UP000250166">
    <property type="component" value="Unassembled WGS sequence"/>
</dbReference>
<gene>
    <name evidence="9" type="primary">fokIM_1</name>
    <name evidence="9" type="ORF">NCTC13102_00122</name>
</gene>
<dbReference type="Pfam" id="PF02086">
    <property type="entry name" value="MethyltransfD12"/>
    <property type="match status" value="1"/>
</dbReference>
<dbReference type="SUPFAM" id="SSF53335">
    <property type="entry name" value="S-adenosyl-L-methionine-dependent methyltransferases"/>
    <property type="match status" value="1"/>
</dbReference>
<keyword evidence="5 7" id="KW-0949">S-adenosyl-L-methionine</keyword>
<protein>
    <recommendedName>
        <fullName evidence="2 7">Site-specific DNA-methyltransferase (adenine-specific)</fullName>
        <ecNumber evidence="2 7">2.1.1.72</ecNumber>
    </recommendedName>
</protein>
<dbReference type="InterPro" id="IPR023095">
    <property type="entry name" value="Ade_MeTrfase_dom_2"/>
</dbReference>
<sequence>MPKGLDNARDGLNVERWQERKSQRQKKPGVAHLLLSYVDSGGHCEMPKNLTSSKYTMQDTRHNNRIQPTLESRKNIIQSPLNYTGGKFTLLSQILPLFPKQISTFVDLFCGGGNVGVNIQAQNIILNDENKVVMELLKLFQKEEFAMIKQKIDVLINEFKLSNSTKFGYEFYKCDSAKGLSSYNKQGFLNLRKAYNEDKDILKLFVLIIFSFNNQIRFNAKGEFNLPYGKRDFNAKMQAKLQGFIQALKSKNISFKNEDFRTFKLENLDKNAFIYMDPPYFLCLASYNENKAWSEQDEKDLLEFIQNLESKNIKFALSNVLTHKGKEHKLLQTWLKENPCFKVHFLNKSYKNCNYQSKRLESREVLVVNYGS</sequence>
<dbReference type="PROSITE" id="PS00092">
    <property type="entry name" value="N6_MTASE"/>
    <property type="match status" value="1"/>
</dbReference>
<dbReference type="RefSeq" id="WP_258399763.1">
    <property type="nucleotide sequence ID" value="NZ_UAWL01000006.1"/>
</dbReference>
<dbReference type="GO" id="GO:0043565">
    <property type="term" value="F:sequence-specific DNA binding"/>
    <property type="evidence" value="ECO:0007669"/>
    <property type="project" value="TreeGrafter"/>
</dbReference>
<feature type="compositionally biased region" description="Basic and acidic residues" evidence="8">
    <location>
        <begin position="1"/>
        <end position="22"/>
    </location>
</feature>
<evidence type="ECO:0000313" key="9">
    <source>
        <dbReference type="EMBL" id="SQB97391.1"/>
    </source>
</evidence>